<organism evidence="2 3">
    <name type="scientific">Thermoplasma volcanium (strain ATCC 51530 / DSM 4299 / JCM 9571 / NBRC 15438 / GSS1)</name>
    <dbReference type="NCBI Taxonomy" id="273116"/>
    <lineage>
        <taxon>Archaea</taxon>
        <taxon>Methanobacteriati</taxon>
        <taxon>Thermoplasmatota</taxon>
        <taxon>Thermoplasmata</taxon>
        <taxon>Thermoplasmatales</taxon>
        <taxon>Thermoplasmataceae</taxon>
        <taxon>Thermoplasma</taxon>
    </lineage>
</organism>
<protein>
    <submittedName>
        <fullName evidence="2">TVG1433995 protein</fullName>
    </submittedName>
</protein>
<keyword evidence="3" id="KW-1185">Reference proteome</keyword>
<dbReference type="EMBL" id="BA000011">
    <property type="protein sequence ID" value="BAB60529.1"/>
    <property type="molecule type" value="Genomic_DNA"/>
</dbReference>
<dbReference type="GeneID" id="1442078"/>
<keyword evidence="1" id="KW-0472">Membrane</keyword>
<feature type="transmembrane region" description="Helical" evidence="1">
    <location>
        <begin position="9"/>
        <end position="30"/>
    </location>
</feature>
<evidence type="ECO:0000313" key="2">
    <source>
        <dbReference type="EMBL" id="BAB60529.1"/>
    </source>
</evidence>
<dbReference type="AlphaFoldDB" id="Q978M8"/>
<reference evidence="2 3" key="1">
    <citation type="journal article" date="1999" name="Proc. Jpn. Acad.">
        <title>Determination of the complete genomic DNA sequence of Thermoplasma volvanium GSS1.</title>
        <authorList>
            <person name="Kawashima T."/>
            <person name="Yamamoto Y."/>
            <person name="Aramaki H."/>
            <person name="Nunoshiba T."/>
            <person name="Kawamoto T."/>
            <person name="Watanabe K."/>
            <person name="Yamazaki M."/>
            <person name="Kanehori K."/>
            <person name="Amano N."/>
            <person name="Ohya Y."/>
            <person name="Makino K."/>
            <person name="Suzuki M."/>
        </authorList>
    </citation>
    <scope>NUCLEOTIDE SEQUENCE [LARGE SCALE GENOMIC DNA]</scope>
    <source>
        <strain evidence="3">ATCC 51530 / DSM 4299 / JCM 9571 / NBRC 15438 / GSS1</strain>
    </source>
</reference>
<dbReference type="Proteomes" id="UP000001017">
    <property type="component" value="Chromosome"/>
</dbReference>
<evidence type="ECO:0000256" key="1">
    <source>
        <dbReference type="SAM" id="Phobius"/>
    </source>
</evidence>
<dbReference type="HOGENOM" id="CLU_2730624_0_0_2"/>
<gene>
    <name evidence="2" type="ORF">TVG1433995</name>
</gene>
<keyword evidence="1" id="KW-0812">Transmembrane</keyword>
<dbReference type="eggNOG" id="arCOG07364">
    <property type="taxonomic scope" value="Archaea"/>
</dbReference>
<dbReference type="PaxDb" id="273116-14325626"/>
<feature type="transmembrane region" description="Helical" evidence="1">
    <location>
        <begin position="42"/>
        <end position="60"/>
    </location>
</feature>
<evidence type="ECO:0000313" key="3">
    <source>
        <dbReference type="Proteomes" id="UP000001017"/>
    </source>
</evidence>
<reference evidence="2 3" key="2">
    <citation type="journal article" date="2000" name="Proc. Natl. Acad. Sci. U.S.A.">
        <title>Archaeal adaptation to higher temperatures revealed by genomic sequence of Thermoplasma volcanium.</title>
        <authorList>
            <person name="Kawashima T."/>
            <person name="Amano N."/>
            <person name="Koike H."/>
            <person name="Makino S."/>
            <person name="Higuchi S."/>
            <person name="Kawashima-Ohya Y."/>
            <person name="Watanabe K."/>
            <person name="Yamazaki M."/>
            <person name="Kanehori K."/>
            <person name="Kawamoto T."/>
            <person name="Nunoshiba T."/>
            <person name="Yamamoto Y."/>
            <person name="Aramaki H."/>
            <person name="Makino K."/>
            <person name="Suzuki M."/>
        </authorList>
    </citation>
    <scope>NUCLEOTIDE SEQUENCE [LARGE SCALE GENOMIC DNA]</scope>
    <source>
        <strain evidence="3">ATCC 51530 / DSM 4299 / JCM 9571 / NBRC 15438 / GSS1</strain>
    </source>
</reference>
<sequence>MAFKWTAKFIAGIISVVFIIIGGYLFGEVISKVIASINRVEFEWGLALLVIGIIILVVIIPKPKLSREKEQ</sequence>
<keyword evidence="1" id="KW-1133">Transmembrane helix</keyword>
<proteinExistence type="predicted"/>
<accession>Q978M8</accession>
<dbReference type="RefSeq" id="WP_010917620.1">
    <property type="nucleotide sequence ID" value="NC_002689.2"/>
</dbReference>
<dbReference type="KEGG" id="tvo:TVG1433995"/>
<name>Q978M8_THEVO</name>